<dbReference type="AlphaFoldDB" id="A0A402WM93"/>
<feature type="transmembrane region" description="Helical" evidence="1">
    <location>
        <begin position="27"/>
        <end position="46"/>
    </location>
</feature>
<organism evidence="2">
    <name type="scientific">Salmonella enterica</name>
    <name type="common">Salmonella choleraesuis</name>
    <dbReference type="NCBI Taxonomy" id="28901"/>
    <lineage>
        <taxon>Bacteria</taxon>
        <taxon>Pseudomonadati</taxon>
        <taxon>Pseudomonadota</taxon>
        <taxon>Gammaproteobacteria</taxon>
        <taxon>Enterobacterales</taxon>
        <taxon>Enterobacteriaceae</taxon>
        <taxon>Salmonella</taxon>
    </lineage>
</organism>
<keyword evidence="1" id="KW-0472">Membrane</keyword>
<accession>A0A402WM93</accession>
<evidence type="ECO:0000256" key="1">
    <source>
        <dbReference type="SAM" id="Phobius"/>
    </source>
</evidence>
<name>A0A402WM93_SALER</name>
<keyword evidence="1" id="KW-1133">Transmembrane helix</keyword>
<dbReference type="Proteomes" id="UP000839530">
    <property type="component" value="Unassembled WGS sequence"/>
</dbReference>
<feature type="transmembrane region" description="Helical" evidence="1">
    <location>
        <begin position="52"/>
        <end position="70"/>
    </location>
</feature>
<protein>
    <submittedName>
        <fullName evidence="2">Uncharacterized protein</fullName>
    </submittedName>
</protein>
<gene>
    <name evidence="2" type="ORF">A7E06_25000</name>
</gene>
<proteinExistence type="predicted"/>
<sequence>MNDNDRLLNQIGLDLRMWRDDVHPPRITWIYTSSIIFAFLNAWGWMSLDTYWWIQCTAIFGGMLLFPFLFKKVFANMPGTWPEVLDKKLVRYKPLNIDAWQRLQATVTERKELSLDVTQRWYEAENIYRNERASGKSTGACHLQFLQNIPDSSCGKEWERER</sequence>
<comment type="caution">
    <text evidence="2">The sequence shown here is derived from an EMBL/GenBank/DDBJ whole genome shotgun (WGS) entry which is preliminary data.</text>
</comment>
<keyword evidence="1" id="KW-0812">Transmembrane</keyword>
<evidence type="ECO:0000313" key="2">
    <source>
        <dbReference type="EMBL" id="MIV46660.1"/>
    </source>
</evidence>
<reference evidence="2" key="1">
    <citation type="submission" date="2018-07" db="EMBL/GenBank/DDBJ databases">
        <authorList>
            <consortium name="GenomeTrakr network: Whole genome sequencing for foodborne pathogen traceback"/>
        </authorList>
    </citation>
    <scope>NUCLEOTIDE SEQUENCE [LARGE SCALE GENOMIC DNA]</scope>
    <source>
        <strain evidence="2">CFSAN048114</strain>
    </source>
</reference>
<dbReference type="EMBL" id="RSUV01000026">
    <property type="protein sequence ID" value="MIV46660.1"/>
    <property type="molecule type" value="Genomic_DNA"/>
</dbReference>